<gene>
    <name evidence="1" type="ORF">S06H3_60820</name>
</gene>
<evidence type="ECO:0008006" key="2">
    <source>
        <dbReference type="Google" id="ProtNLM"/>
    </source>
</evidence>
<accession>X1PYX9</accession>
<proteinExistence type="predicted"/>
<protein>
    <recommendedName>
        <fullName evidence="2">MSP domain-containing protein</fullName>
    </recommendedName>
</protein>
<sequence>MAKRLVLISLISLILMFIDGGVTAQELSPTLGVAPHTFELDVLPGEERFEKIKVFNQSKMPIPISTGLTDFTAVDETGQMIFDKTSQDPSFASRFWFEIENPNFILDPGEMEEVKFKISVPENAEPGGKYAVMLFEPQLPSYYFEEGQPRAIPVIGVLFLIS</sequence>
<feature type="non-terminal residue" evidence="1">
    <location>
        <position position="162"/>
    </location>
</feature>
<name>X1PYX9_9ZZZZ</name>
<organism evidence="1">
    <name type="scientific">marine sediment metagenome</name>
    <dbReference type="NCBI Taxonomy" id="412755"/>
    <lineage>
        <taxon>unclassified sequences</taxon>
        <taxon>metagenomes</taxon>
        <taxon>ecological metagenomes</taxon>
    </lineage>
</organism>
<evidence type="ECO:0000313" key="1">
    <source>
        <dbReference type="EMBL" id="GAI47741.1"/>
    </source>
</evidence>
<dbReference type="EMBL" id="BARV01039748">
    <property type="protein sequence ID" value="GAI47741.1"/>
    <property type="molecule type" value="Genomic_DNA"/>
</dbReference>
<comment type="caution">
    <text evidence="1">The sequence shown here is derived from an EMBL/GenBank/DDBJ whole genome shotgun (WGS) entry which is preliminary data.</text>
</comment>
<dbReference type="AlphaFoldDB" id="X1PYX9"/>
<reference evidence="1" key="1">
    <citation type="journal article" date="2014" name="Front. Microbiol.">
        <title>High frequency of phylogenetically diverse reductive dehalogenase-homologous genes in deep subseafloor sedimentary metagenomes.</title>
        <authorList>
            <person name="Kawai M."/>
            <person name="Futagami T."/>
            <person name="Toyoda A."/>
            <person name="Takaki Y."/>
            <person name="Nishi S."/>
            <person name="Hori S."/>
            <person name="Arai W."/>
            <person name="Tsubouchi T."/>
            <person name="Morono Y."/>
            <person name="Uchiyama I."/>
            <person name="Ito T."/>
            <person name="Fujiyama A."/>
            <person name="Inagaki F."/>
            <person name="Takami H."/>
        </authorList>
    </citation>
    <scope>NUCLEOTIDE SEQUENCE</scope>
    <source>
        <strain evidence="1">Expedition CK06-06</strain>
    </source>
</reference>